<keyword evidence="1 6" id="KW-0378">Hydrolase</keyword>
<keyword evidence="5" id="KW-1133">Transmembrane helix</keyword>
<dbReference type="InterPro" id="IPR029058">
    <property type="entry name" value="AB_hydrolase_fold"/>
</dbReference>
<keyword evidence="7" id="KW-1185">Reference proteome</keyword>
<evidence type="ECO:0000256" key="2">
    <source>
        <dbReference type="ARBA" id="ARBA00022963"/>
    </source>
</evidence>
<dbReference type="Gene3D" id="3.40.50.1820">
    <property type="entry name" value="alpha/beta hydrolase"/>
    <property type="match status" value="1"/>
</dbReference>
<reference evidence="7" key="1">
    <citation type="journal article" date="2019" name="Int. J. Syst. Evol. Microbiol.">
        <title>The Global Catalogue of Microorganisms (GCM) 10K type strain sequencing project: providing services to taxonomists for standard genome sequencing and annotation.</title>
        <authorList>
            <consortium name="The Broad Institute Genomics Platform"/>
            <consortium name="The Broad Institute Genome Sequencing Center for Infectious Disease"/>
            <person name="Wu L."/>
            <person name="Ma J."/>
        </authorList>
    </citation>
    <scope>NUCLEOTIDE SEQUENCE [LARGE SCALE GENOMIC DNA]</scope>
    <source>
        <strain evidence="7">JCM 17326</strain>
    </source>
</reference>
<evidence type="ECO:0000256" key="4">
    <source>
        <dbReference type="SAM" id="MobiDB-lite"/>
    </source>
</evidence>
<organism evidence="6 7">
    <name type="scientific">Nonomuraea rosea</name>
    <dbReference type="NCBI Taxonomy" id="638574"/>
    <lineage>
        <taxon>Bacteria</taxon>
        <taxon>Bacillati</taxon>
        <taxon>Actinomycetota</taxon>
        <taxon>Actinomycetes</taxon>
        <taxon>Streptosporangiales</taxon>
        <taxon>Streptosporangiaceae</taxon>
        <taxon>Nonomuraea</taxon>
    </lineage>
</organism>
<dbReference type="PANTHER" id="PTHR10272">
    <property type="entry name" value="PLATELET-ACTIVATING FACTOR ACETYLHYDROLASE"/>
    <property type="match status" value="1"/>
</dbReference>
<comment type="caution">
    <text evidence="6">The sequence shown here is derived from an EMBL/GenBank/DDBJ whole genome shotgun (WGS) entry which is preliminary data.</text>
</comment>
<dbReference type="Pfam" id="PF03403">
    <property type="entry name" value="PAF-AH_p_II"/>
    <property type="match status" value="1"/>
</dbReference>
<evidence type="ECO:0000256" key="3">
    <source>
        <dbReference type="ARBA" id="ARBA00023098"/>
    </source>
</evidence>
<feature type="transmembrane region" description="Helical" evidence="5">
    <location>
        <begin position="49"/>
        <end position="66"/>
    </location>
</feature>
<gene>
    <name evidence="6" type="ORF">GCM10022419_046730</name>
</gene>
<evidence type="ECO:0000256" key="5">
    <source>
        <dbReference type="SAM" id="Phobius"/>
    </source>
</evidence>
<feature type="transmembrane region" description="Helical" evidence="5">
    <location>
        <begin position="78"/>
        <end position="101"/>
    </location>
</feature>
<keyword evidence="5" id="KW-0812">Transmembrane</keyword>
<proteinExistence type="predicted"/>
<evidence type="ECO:0000313" key="6">
    <source>
        <dbReference type="EMBL" id="GAA3560753.1"/>
    </source>
</evidence>
<dbReference type="EMBL" id="BAABDQ010000009">
    <property type="protein sequence ID" value="GAA3560753.1"/>
    <property type="molecule type" value="Genomic_DNA"/>
</dbReference>
<dbReference type="Proteomes" id="UP001500630">
    <property type="component" value="Unassembled WGS sequence"/>
</dbReference>
<feature type="compositionally biased region" description="Basic and acidic residues" evidence="4">
    <location>
        <begin position="460"/>
        <end position="475"/>
    </location>
</feature>
<name>A0ABP6X5L3_9ACTN</name>
<keyword evidence="2" id="KW-0442">Lipid degradation</keyword>
<dbReference type="SUPFAM" id="SSF53474">
    <property type="entry name" value="alpha/beta-Hydrolases"/>
    <property type="match status" value="1"/>
</dbReference>
<dbReference type="GO" id="GO:0016787">
    <property type="term" value="F:hydrolase activity"/>
    <property type="evidence" value="ECO:0007669"/>
    <property type="project" value="UniProtKB-KW"/>
</dbReference>
<accession>A0ABP6X5L3</accession>
<evidence type="ECO:0000256" key="1">
    <source>
        <dbReference type="ARBA" id="ARBA00022801"/>
    </source>
</evidence>
<dbReference type="PANTHER" id="PTHR10272:SF0">
    <property type="entry name" value="PLATELET-ACTIVATING FACTOR ACETYLHYDROLASE"/>
    <property type="match status" value="1"/>
</dbReference>
<evidence type="ECO:0000313" key="7">
    <source>
        <dbReference type="Proteomes" id="UP001500630"/>
    </source>
</evidence>
<protein>
    <submittedName>
        <fullName evidence="6">Carboxylic ester hydrolase</fullName>
    </submittedName>
</protein>
<keyword evidence="5" id="KW-0472">Membrane</keyword>
<sequence>MRPFEILLLLADLVAFGVLALRTRGPLRHAALSPLPVVLVQVVAEGPRWQLVPAYVLAAVLAGSWLRRRFRRPGTRRWPRVLTAGLGVLGLVISAALPLALPVFGFPEPTGPYDVGTLTYHWVDEDRPEIFTADPADRREVMVQLWYPAEADPSSPHTPYIEDASIMTPTLGRLLGVPEFTFGHLGYVRTNAVPSARVARGEPRYPVLVMLGGIQGIRQVYTFQAEELASRGYVVAAVDMPYAYAAVVFPDGRRVLYDHRLDERAFEDAHIPHLAKDVGFTLDQLAALNRADPSGILTGRLDLGRAGLTGQSLGGIVGSQACLIEPRLRACLLEDAYMTPDTVRQGLSRPTMWITRDAEVMRLERRRAGGWAESDIAEHQNTMRAVYRSLSAEGYFVQVDGMFHLDMTDGPLLAAPPLAAALGLSGPIGGQRAHDVINAYTVAFFDHELKHKSSPLLDGPSERYPEVRMESHGPS</sequence>
<keyword evidence="3" id="KW-0443">Lipid metabolism</keyword>
<feature type="region of interest" description="Disordered" evidence="4">
    <location>
        <begin position="455"/>
        <end position="475"/>
    </location>
</feature>
<dbReference type="RefSeq" id="WP_345564722.1">
    <property type="nucleotide sequence ID" value="NZ_BAABDQ010000009.1"/>
</dbReference>